<keyword evidence="2" id="KW-1185">Reference proteome</keyword>
<dbReference type="OrthoDB" id="443402at2759"/>
<reference evidence="1" key="1">
    <citation type="journal article" date="2020" name="Stud. Mycol.">
        <title>101 Dothideomycetes genomes: a test case for predicting lifestyles and emergence of pathogens.</title>
        <authorList>
            <person name="Haridas S."/>
            <person name="Albert R."/>
            <person name="Binder M."/>
            <person name="Bloem J."/>
            <person name="Labutti K."/>
            <person name="Salamov A."/>
            <person name="Andreopoulos B."/>
            <person name="Baker S."/>
            <person name="Barry K."/>
            <person name="Bills G."/>
            <person name="Bluhm B."/>
            <person name="Cannon C."/>
            <person name="Castanera R."/>
            <person name="Culley D."/>
            <person name="Daum C."/>
            <person name="Ezra D."/>
            <person name="Gonzalez J."/>
            <person name="Henrissat B."/>
            <person name="Kuo A."/>
            <person name="Liang C."/>
            <person name="Lipzen A."/>
            <person name="Lutzoni F."/>
            <person name="Magnuson J."/>
            <person name="Mondo S."/>
            <person name="Nolan M."/>
            <person name="Ohm R."/>
            <person name="Pangilinan J."/>
            <person name="Park H.-J."/>
            <person name="Ramirez L."/>
            <person name="Alfaro M."/>
            <person name="Sun H."/>
            <person name="Tritt A."/>
            <person name="Yoshinaga Y."/>
            <person name="Zwiers L.-H."/>
            <person name="Turgeon B."/>
            <person name="Goodwin S."/>
            <person name="Spatafora J."/>
            <person name="Crous P."/>
            <person name="Grigoriev I."/>
        </authorList>
    </citation>
    <scope>NUCLEOTIDE SEQUENCE</scope>
    <source>
        <strain evidence="1">CBS 107.79</strain>
    </source>
</reference>
<dbReference type="Proteomes" id="UP000800036">
    <property type="component" value="Unassembled WGS sequence"/>
</dbReference>
<sequence length="63" mass="7236">MQATGRLNIGADSGKFTLMKFLESHPDTRAMLQQWCQPFRLVTVSFYFWNAGTHMQKSLEGLL</sequence>
<proteinExistence type="predicted"/>
<protein>
    <submittedName>
        <fullName evidence="1">Uncharacterized protein</fullName>
    </submittedName>
</protein>
<organism evidence="1 2">
    <name type="scientific">Bimuria novae-zelandiae CBS 107.79</name>
    <dbReference type="NCBI Taxonomy" id="1447943"/>
    <lineage>
        <taxon>Eukaryota</taxon>
        <taxon>Fungi</taxon>
        <taxon>Dikarya</taxon>
        <taxon>Ascomycota</taxon>
        <taxon>Pezizomycotina</taxon>
        <taxon>Dothideomycetes</taxon>
        <taxon>Pleosporomycetidae</taxon>
        <taxon>Pleosporales</taxon>
        <taxon>Massarineae</taxon>
        <taxon>Didymosphaeriaceae</taxon>
        <taxon>Bimuria</taxon>
    </lineage>
</organism>
<gene>
    <name evidence="1" type="ORF">BU23DRAFT_192983</name>
</gene>
<dbReference type="EMBL" id="ML976659">
    <property type="protein sequence ID" value="KAF1979009.1"/>
    <property type="molecule type" value="Genomic_DNA"/>
</dbReference>
<dbReference type="AlphaFoldDB" id="A0A6A5VR11"/>
<evidence type="ECO:0000313" key="1">
    <source>
        <dbReference type="EMBL" id="KAF1979009.1"/>
    </source>
</evidence>
<accession>A0A6A5VR11</accession>
<evidence type="ECO:0000313" key="2">
    <source>
        <dbReference type="Proteomes" id="UP000800036"/>
    </source>
</evidence>
<name>A0A6A5VR11_9PLEO</name>